<keyword evidence="1" id="KW-1133">Transmembrane helix</keyword>
<keyword evidence="3" id="KW-0808">Transferase</keyword>
<dbReference type="Proteomes" id="UP000034182">
    <property type="component" value="Unassembled WGS sequence"/>
</dbReference>
<dbReference type="SUPFAM" id="SSF50998">
    <property type="entry name" value="Quinoprotein alcohol dehydrogenase-like"/>
    <property type="match status" value="1"/>
</dbReference>
<dbReference type="InterPro" id="IPR039535">
    <property type="entry name" value="ASST-like"/>
</dbReference>
<keyword evidence="1" id="KW-0812">Transmembrane</keyword>
<feature type="transmembrane region" description="Helical" evidence="1">
    <location>
        <begin position="550"/>
        <end position="570"/>
    </location>
</feature>
<dbReference type="AlphaFoldDB" id="A0A0G2EYE8"/>
<evidence type="ECO:0000313" key="4">
    <source>
        <dbReference type="Proteomes" id="UP000034182"/>
    </source>
</evidence>
<accession>A0A0G2EYE8</accession>
<dbReference type="Pfam" id="PF14269">
    <property type="entry name" value="Arylsulfotran_2"/>
    <property type="match status" value="1"/>
</dbReference>
<dbReference type="GO" id="GO:0016740">
    <property type="term" value="F:transferase activity"/>
    <property type="evidence" value="ECO:0007669"/>
    <property type="project" value="UniProtKB-KW"/>
</dbReference>
<dbReference type="PANTHER" id="PTHR35340:SF5">
    <property type="entry name" value="ASST-DOMAIN-CONTAINING PROTEIN"/>
    <property type="match status" value="1"/>
</dbReference>
<gene>
    <name evidence="3" type="ORF">UCDDS831_g00955</name>
</gene>
<dbReference type="EMBL" id="LAQI01000026">
    <property type="protein sequence ID" value="KKY27096.1"/>
    <property type="molecule type" value="Genomic_DNA"/>
</dbReference>
<proteinExistence type="predicted"/>
<feature type="signal peptide" evidence="2">
    <location>
        <begin position="1"/>
        <end position="23"/>
    </location>
</feature>
<dbReference type="InterPro" id="IPR011047">
    <property type="entry name" value="Quinoprotein_ADH-like_sf"/>
</dbReference>
<feature type="chain" id="PRO_5002543799" evidence="2">
    <location>
        <begin position="24"/>
        <end position="610"/>
    </location>
</feature>
<evidence type="ECO:0000256" key="2">
    <source>
        <dbReference type="SAM" id="SignalP"/>
    </source>
</evidence>
<evidence type="ECO:0000256" key="1">
    <source>
        <dbReference type="SAM" id="Phobius"/>
    </source>
</evidence>
<keyword evidence="2" id="KW-0732">Signal</keyword>
<protein>
    <submittedName>
        <fullName evidence="3">Putative Arylsulfotransferase</fullName>
    </submittedName>
</protein>
<sequence>MTLLPSVRRALSSLLLLAAASHADLIPYIADEAYDRGDFGPYPYQEYQTSPLKGPRVNIVATNDSCTSGDDLIFLNPRGKQVVPGPNPMILDQAGNLIWTLDGKPYGETYNLNVQEWNGEQYLTFWGGDDTVGGHGQGYYYMFDSSYTQVRQISAVGPIKGDLHEFRFTPNGTALLSVYEITPMDLSPIGGPEAGWVWDGAFQEIDLATGNLLFSWRSSDHYAANDTYQRYTSGGTSASSPWDYYHINSVDKDHLGNYLVSARYTHSVTYISGRTGDVLWQLGGKRNDFVDLSGGRATNFAWQHDARWRDAGAAITLFDNRAASGVYDAPESRGMRIAVDQVAMTATLTHEYTNPNADIISSSQGSMQVLPNGNVLLGYGYNGVYVEYDGADGSVLCDTRLEPAVLFESGDVQSYRVLKASGWVGRPNTNPAIKVEGSSVYVSWNGATEVHRWVLQDADYAEMDGAESGEDGWEDEVGEAWHNVQTVERAGFETELRFGVSTRRYVRVLALDREGRVLGASEPGGTTIDDEIRNSTIILGHRFKDGDATILAFLVCVALVATGVTIVMAWRSRMDKIAYQKLLDEEKEDEVEVGEEEERLLGREQWRVGS</sequence>
<evidence type="ECO:0000313" key="3">
    <source>
        <dbReference type="EMBL" id="KKY27096.1"/>
    </source>
</evidence>
<reference evidence="3 4" key="1">
    <citation type="submission" date="2015-03" db="EMBL/GenBank/DDBJ databases">
        <authorList>
            <person name="Morales-Cruz A."/>
            <person name="Amrine K.C."/>
            <person name="Cantu D."/>
        </authorList>
    </citation>
    <scope>NUCLEOTIDE SEQUENCE [LARGE SCALE GENOMIC DNA]</scope>
    <source>
        <strain evidence="3">DS831</strain>
    </source>
</reference>
<organism evidence="3 4">
    <name type="scientific">Diplodia seriata</name>
    <dbReference type="NCBI Taxonomy" id="420778"/>
    <lineage>
        <taxon>Eukaryota</taxon>
        <taxon>Fungi</taxon>
        <taxon>Dikarya</taxon>
        <taxon>Ascomycota</taxon>
        <taxon>Pezizomycotina</taxon>
        <taxon>Dothideomycetes</taxon>
        <taxon>Dothideomycetes incertae sedis</taxon>
        <taxon>Botryosphaeriales</taxon>
        <taxon>Botryosphaeriaceae</taxon>
        <taxon>Diplodia</taxon>
    </lineage>
</organism>
<dbReference type="InterPro" id="IPR053143">
    <property type="entry name" value="Arylsulfate_ST"/>
</dbReference>
<comment type="caution">
    <text evidence="3">The sequence shown here is derived from an EMBL/GenBank/DDBJ whole genome shotgun (WGS) entry which is preliminary data.</text>
</comment>
<name>A0A0G2EYE8_9PEZI</name>
<dbReference type="PANTHER" id="PTHR35340">
    <property type="entry name" value="PQQ ENZYME REPEAT PROTEIN-RELATED"/>
    <property type="match status" value="1"/>
</dbReference>
<keyword evidence="1" id="KW-0472">Membrane</keyword>
<reference evidence="3 4" key="2">
    <citation type="submission" date="2015-05" db="EMBL/GenBank/DDBJ databases">
        <title>Distinctive expansion of gene families associated with plant cell wall degradation and secondary metabolism in the genomes of grapevine trunk pathogens.</title>
        <authorList>
            <person name="Lawrence D.P."/>
            <person name="Travadon R."/>
            <person name="Rolshausen P.E."/>
            <person name="Baumgartner K."/>
        </authorList>
    </citation>
    <scope>NUCLEOTIDE SEQUENCE [LARGE SCALE GENOMIC DNA]</scope>
    <source>
        <strain evidence="3">DS831</strain>
    </source>
</reference>